<dbReference type="EMBL" id="GBRH01170855">
    <property type="protein sequence ID" value="JAE27041.1"/>
    <property type="molecule type" value="Transcribed_RNA"/>
</dbReference>
<evidence type="ECO:0000313" key="1">
    <source>
        <dbReference type="EMBL" id="JAE27041.1"/>
    </source>
</evidence>
<protein>
    <submittedName>
        <fullName evidence="1">Uncharacterized protein</fullName>
    </submittedName>
</protein>
<reference evidence="1" key="2">
    <citation type="journal article" date="2015" name="Data Brief">
        <title>Shoot transcriptome of the giant reed, Arundo donax.</title>
        <authorList>
            <person name="Barrero R.A."/>
            <person name="Guerrero F.D."/>
            <person name="Moolhuijzen P."/>
            <person name="Goolsby J.A."/>
            <person name="Tidwell J."/>
            <person name="Bellgard S.E."/>
            <person name="Bellgard M.I."/>
        </authorList>
    </citation>
    <scope>NUCLEOTIDE SEQUENCE</scope>
    <source>
        <tissue evidence="1">Shoot tissue taken approximately 20 cm above the soil surface</tissue>
    </source>
</reference>
<organism evidence="1">
    <name type="scientific">Arundo donax</name>
    <name type="common">Giant reed</name>
    <name type="synonym">Donax arundinaceus</name>
    <dbReference type="NCBI Taxonomy" id="35708"/>
    <lineage>
        <taxon>Eukaryota</taxon>
        <taxon>Viridiplantae</taxon>
        <taxon>Streptophyta</taxon>
        <taxon>Embryophyta</taxon>
        <taxon>Tracheophyta</taxon>
        <taxon>Spermatophyta</taxon>
        <taxon>Magnoliopsida</taxon>
        <taxon>Liliopsida</taxon>
        <taxon>Poales</taxon>
        <taxon>Poaceae</taxon>
        <taxon>PACMAD clade</taxon>
        <taxon>Arundinoideae</taxon>
        <taxon>Arundineae</taxon>
        <taxon>Arundo</taxon>
    </lineage>
</organism>
<reference evidence="1" key="1">
    <citation type="submission" date="2014-09" db="EMBL/GenBank/DDBJ databases">
        <authorList>
            <person name="Magalhaes I.L.F."/>
            <person name="Oliveira U."/>
            <person name="Santos F.R."/>
            <person name="Vidigal T.H.D.A."/>
            <person name="Brescovit A.D."/>
            <person name="Santos A.J."/>
        </authorList>
    </citation>
    <scope>NUCLEOTIDE SEQUENCE</scope>
    <source>
        <tissue evidence="1">Shoot tissue taken approximately 20 cm above the soil surface</tissue>
    </source>
</reference>
<sequence length="28" mass="3377">MGPYSARARRSARRKERQSIDAWCVLRR</sequence>
<dbReference type="AlphaFoldDB" id="A0A0A9GWV3"/>
<accession>A0A0A9GWV3</accession>
<proteinExistence type="predicted"/>
<name>A0A0A9GWV3_ARUDO</name>